<keyword evidence="2" id="KW-0560">Oxidoreductase</keyword>
<evidence type="ECO:0000256" key="2">
    <source>
        <dbReference type="ARBA" id="ARBA00023002"/>
    </source>
</evidence>
<proteinExistence type="inferred from homology"/>
<dbReference type="Proteomes" id="UP000064243">
    <property type="component" value="Unassembled WGS sequence"/>
</dbReference>
<evidence type="ECO:0000313" key="4">
    <source>
        <dbReference type="Proteomes" id="UP000064243"/>
    </source>
</evidence>
<dbReference type="RefSeq" id="WP_059755129.1">
    <property type="nucleotide sequence ID" value="NZ_LDUG01000021.1"/>
</dbReference>
<comment type="similarity">
    <text evidence="1">Belongs to the short-chain dehydrogenases/reductases (SDR) family.</text>
</comment>
<dbReference type="PRINTS" id="PR00081">
    <property type="entry name" value="GDHRDH"/>
</dbReference>
<organism evidence="3 4">
    <name type="scientific">Thiobacillus denitrificans</name>
    <dbReference type="NCBI Taxonomy" id="36861"/>
    <lineage>
        <taxon>Bacteria</taxon>
        <taxon>Pseudomonadati</taxon>
        <taxon>Pseudomonadota</taxon>
        <taxon>Betaproteobacteria</taxon>
        <taxon>Nitrosomonadales</taxon>
        <taxon>Thiobacillaceae</taxon>
        <taxon>Thiobacillus</taxon>
    </lineage>
</organism>
<dbReference type="Pfam" id="PF00106">
    <property type="entry name" value="adh_short"/>
    <property type="match status" value="1"/>
</dbReference>
<evidence type="ECO:0000256" key="1">
    <source>
        <dbReference type="ARBA" id="ARBA00006484"/>
    </source>
</evidence>
<dbReference type="PANTHER" id="PTHR44196">
    <property type="entry name" value="DEHYDROGENASE/REDUCTASE SDR FAMILY MEMBER 7B"/>
    <property type="match status" value="1"/>
</dbReference>
<dbReference type="SUPFAM" id="SSF51735">
    <property type="entry name" value="NAD(P)-binding Rossmann-fold domains"/>
    <property type="match status" value="1"/>
</dbReference>
<dbReference type="eggNOG" id="COG1028">
    <property type="taxonomic scope" value="Bacteria"/>
</dbReference>
<dbReference type="InterPro" id="IPR002347">
    <property type="entry name" value="SDR_fam"/>
</dbReference>
<dbReference type="OrthoDB" id="9790785at2"/>
<name>A0A106BPB2_THIDE</name>
<dbReference type="InterPro" id="IPR036291">
    <property type="entry name" value="NAD(P)-bd_dom_sf"/>
</dbReference>
<dbReference type="AlphaFoldDB" id="A0A106BPB2"/>
<keyword evidence="4" id="KW-1185">Reference proteome</keyword>
<dbReference type="PANTHER" id="PTHR44196:SF4">
    <property type="entry name" value="SHORT CHAIN DEHYDROGENASE"/>
    <property type="match status" value="1"/>
</dbReference>
<dbReference type="PATRIC" id="fig|36861.3.peg.1450"/>
<evidence type="ECO:0000313" key="3">
    <source>
        <dbReference type="EMBL" id="KVW96146.1"/>
    </source>
</evidence>
<dbReference type="Gene3D" id="3.40.50.720">
    <property type="entry name" value="NAD(P)-binding Rossmann-like Domain"/>
    <property type="match status" value="1"/>
</dbReference>
<reference evidence="3 4" key="1">
    <citation type="journal article" date="2015" name="Appl. Environ. Microbiol.">
        <title>Aerobic and Anaerobic Thiosulfate Oxidation by a Cold-Adapted, Subglacial Chemoautotroph.</title>
        <authorList>
            <person name="Harrold Z.R."/>
            <person name="Skidmore M.L."/>
            <person name="Hamilton T.L."/>
            <person name="Desch L."/>
            <person name="Amada K."/>
            <person name="van Gelder W."/>
            <person name="Glover K."/>
            <person name="Roden E.E."/>
            <person name="Boyd E.S."/>
        </authorList>
    </citation>
    <scope>NUCLEOTIDE SEQUENCE [LARGE SCALE GENOMIC DNA]</scope>
    <source>
        <strain evidence="3 4">RG</strain>
    </source>
</reference>
<dbReference type="GO" id="GO:0016491">
    <property type="term" value="F:oxidoreductase activity"/>
    <property type="evidence" value="ECO:0007669"/>
    <property type="project" value="UniProtKB-KW"/>
</dbReference>
<sequence>MKDYSPRPDLLAGRVILVTGASSGLGRAASLAFARHGATVALLARDEARLEAVYDEILAAGGPEPAMFPYDLAAADDRSLEALAGTIAQHLKRLDGLLHSAHQFYSLTPLELQTLEQWQTLMRVNLIAPFALTRACLPLLKQAPDASVMFTGETHGHQPSAYWGGYAVAKSGLETLTRIWAAELGADENLRINTLIPGQVATTLRARTHPGLAPGTLPSVDDLMPWYLYLMGEDSRTLRGQIIECQS</sequence>
<accession>A0A106BPB2</accession>
<dbReference type="EMBL" id="LDUG01000021">
    <property type="protein sequence ID" value="KVW96146.1"/>
    <property type="molecule type" value="Genomic_DNA"/>
</dbReference>
<gene>
    <name evidence="3" type="ORF">ABW22_08975</name>
</gene>
<comment type="caution">
    <text evidence="3">The sequence shown here is derived from an EMBL/GenBank/DDBJ whole genome shotgun (WGS) entry which is preliminary data.</text>
</comment>
<protein>
    <submittedName>
        <fullName evidence="3">Short-chain dehydrogenase</fullName>
    </submittedName>
</protein>
<dbReference type="GO" id="GO:0016020">
    <property type="term" value="C:membrane"/>
    <property type="evidence" value="ECO:0007669"/>
    <property type="project" value="TreeGrafter"/>
</dbReference>
<dbReference type="STRING" id="1123392.GCA_000376425_02594"/>